<feature type="transmembrane region" description="Helical" evidence="2">
    <location>
        <begin position="228"/>
        <end position="251"/>
    </location>
</feature>
<dbReference type="Pfam" id="PF03929">
    <property type="entry name" value="PepSY_TM"/>
    <property type="match status" value="1"/>
</dbReference>
<evidence type="ECO:0000313" key="4">
    <source>
        <dbReference type="Proteomes" id="UP000244450"/>
    </source>
</evidence>
<accession>A0A2T7BDN8</accession>
<dbReference type="Proteomes" id="UP000244450">
    <property type="component" value="Unassembled WGS sequence"/>
</dbReference>
<protein>
    <submittedName>
        <fullName evidence="3">PepSY domain-containing protein</fullName>
    </submittedName>
</protein>
<evidence type="ECO:0000256" key="2">
    <source>
        <dbReference type="SAM" id="Phobius"/>
    </source>
</evidence>
<dbReference type="PANTHER" id="PTHR34219:SF3">
    <property type="entry name" value="BLL7967 PROTEIN"/>
    <property type="match status" value="1"/>
</dbReference>
<sequence>MTSEATITQSQPPVKRKPKGGKSRFRKVVDWLHRWLGLVSGIVVLILGLTGCLFVFQDEISNITDKQLRFVDVPAQAHTLPISTLLPVAQAALGKDQPINYITTYARAGRTWEFMAYAENDSAITYGGSIRYYRTAYVNPYTGALTGVANNKWNFFIVVKAIHWSLLLNTPYGQPITGWCTVIFVLLLITGLIMWWPKKWNRKTRNDSFSVRWKARFKRVNYDLHNVLGFYSLLVALVLALTGMVFAFTWFQAFAYVAASGTTTPPAQAPALKSQVVAVAPAKQGIDIAFEKAHQLMPHADRFGLSPAVGKEGLVYVNGYRGRETYYNYDAFSFDQHSGKLLYRNDYKQRNAGEKLVAMNYDIHVGAIAGLPGKIIAFLASLVSTSLPVTGFIIWWGRRRKR</sequence>
<evidence type="ECO:0000313" key="3">
    <source>
        <dbReference type="EMBL" id="PUZ23209.1"/>
    </source>
</evidence>
<feature type="transmembrane region" description="Helical" evidence="2">
    <location>
        <begin position="375"/>
        <end position="396"/>
    </location>
</feature>
<dbReference type="RefSeq" id="WP_108688953.1">
    <property type="nucleotide sequence ID" value="NZ_QCYK01000003.1"/>
</dbReference>
<keyword evidence="2" id="KW-0472">Membrane</keyword>
<proteinExistence type="predicted"/>
<evidence type="ECO:0000256" key="1">
    <source>
        <dbReference type="SAM" id="MobiDB-lite"/>
    </source>
</evidence>
<keyword evidence="2" id="KW-0812">Transmembrane</keyword>
<feature type="transmembrane region" description="Helical" evidence="2">
    <location>
        <begin position="176"/>
        <end position="196"/>
    </location>
</feature>
<name>A0A2T7BDN8_9BACT</name>
<comment type="caution">
    <text evidence="3">The sequence shown here is derived from an EMBL/GenBank/DDBJ whole genome shotgun (WGS) entry which is preliminary data.</text>
</comment>
<reference evidence="3 4" key="1">
    <citation type="submission" date="2018-04" db="EMBL/GenBank/DDBJ databases">
        <title>Chitinophaga fuyangensis sp. nov., isolated from soil in a chemical factory.</title>
        <authorList>
            <person name="Chen K."/>
        </authorList>
    </citation>
    <scope>NUCLEOTIDE SEQUENCE [LARGE SCALE GENOMIC DNA]</scope>
    <source>
        <strain evidence="3 4">LY-1</strain>
    </source>
</reference>
<dbReference type="OrthoDB" id="111691at2"/>
<keyword evidence="2" id="KW-1133">Transmembrane helix</keyword>
<feature type="region of interest" description="Disordered" evidence="1">
    <location>
        <begin position="1"/>
        <end position="21"/>
    </location>
</feature>
<feature type="compositionally biased region" description="Polar residues" evidence="1">
    <location>
        <begin position="1"/>
        <end position="12"/>
    </location>
</feature>
<gene>
    <name evidence="3" type="ORF">DCC81_22705</name>
</gene>
<keyword evidence="4" id="KW-1185">Reference proteome</keyword>
<feature type="transmembrane region" description="Helical" evidence="2">
    <location>
        <begin position="35"/>
        <end position="56"/>
    </location>
</feature>
<dbReference type="AlphaFoldDB" id="A0A2T7BDN8"/>
<dbReference type="PANTHER" id="PTHR34219">
    <property type="entry name" value="IRON-REGULATED INNER MEMBRANE PROTEIN-RELATED"/>
    <property type="match status" value="1"/>
</dbReference>
<dbReference type="EMBL" id="QCYK01000003">
    <property type="protein sequence ID" value="PUZ23209.1"/>
    <property type="molecule type" value="Genomic_DNA"/>
</dbReference>
<organism evidence="3 4">
    <name type="scientific">Chitinophaga parva</name>
    <dbReference type="NCBI Taxonomy" id="2169414"/>
    <lineage>
        <taxon>Bacteria</taxon>
        <taxon>Pseudomonadati</taxon>
        <taxon>Bacteroidota</taxon>
        <taxon>Chitinophagia</taxon>
        <taxon>Chitinophagales</taxon>
        <taxon>Chitinophagaceae</taxon>
        <taxon>Chitinophaga</taxon>
    </lineage>
</organism>
<dbReference type="InterPro" id="IPR005625">
    <property type="entry name" value="PepSY-ass_TM"/>
</dbReference>